<evidence type="ECO:0000313" key="9">
    <source>
        <dbReference type="EMBL" id="QLL32141.1"/>
    </source>
</evidence>
<keyword evidence="3" id="KW-0548">Nucleotidyltransferase</keyword>
<dbReference type="GO" id="GO:0006508">
    <property type="term" value="P:proteolysis"/>
    <property type="evidence" value="ECO:0007669"/>
    <property type="project" value="UniProtKB-KW"/>
</dbReference>
<evidence type="ECO:0000256" key="5">
    <source>
        <dbReference type="ARBA" id="ARBA00022759"/>
    </source>
</evidence>
<protein>
    <recommendedName>
        <fullName evidence="8">Reverse transcriptase domain-containing protein</fullName>
    </recommendedName>
</protein>
<dbReference type="PROSITE" id="PS50878">
    <property type="entry name" value="RT_POL"/>
    <property type="match status" value="1"/>
</dbReference>
<organism evidence="9 10">
    <name type="scientific">Torulaspora globosa</name>
    <dbReference type="NCBI Taxonomy" id="48254"/>
    <lineage>
        <taxon>Eukaryota</taxon>
        <taxon>Fungi</taxon>
        <taxon>Dikarya</taxon>
        <taxon>Ascomycota</taxon>
        <taxon>Saccharomycotina</taxon>
        <taxon>Saccharomycetes</taxon>
        <taxon>Saccharomycetales</taxon>
        <taxon>Saccharomycetaceae</taxon>
        <taxon>Torulaspora</taxon>
    </lineage>
</organism>
<dbReference type="KEGG" id="tgb:HG536_0C03090"/>
<keyword evidence="4" id="KW-0540">Nuclease</keyword>
<accession>A0A7G3ZF55</accession>
<evidence type="ECO:0000259" key="8">
    <source>
        <dbReference type="PROSITE" id="PS50878"/>
    </source>
</evidence>
<dbReference type="InterPro" id="IPR043502">
    <property type="entry name" value="DNA/RNA_pol_sf"/>
</dbReference>
<dbReference type="InterPro" id="IPR000477">
    <property type="entry name" value="RT_dom"/>
</dbReference>
<keyword evidence="7" id="KW-0695">RNA-directed DNA polymerase</keyword>
<dbReference type="GO" id="GO:0003964">
    <property type="term" value="F:RNA-directed DNA polymerase activity"/>
    <property type="evidence" value="ECO:0007669"/>
    <property type="project" value="UniProtKB-KW"/>
</dbReference>
<keyword evidence="6" id="KW-0378">Hydrolase</keyword>
<keyword evidence="5" id="KW-0255">Endonuclease</keyword>
<dbReference type="PANTHER" id="PTHR24559:SF444">
    <property type="entry name" value="REVERSE TRANSCRIPTASE DOMAIN-CONTAINING PROTEIN"/>
    <property type="match status" value="1"/>
</dbReference>
<dbReference type="AlphaFoldDB" id="A0A7G3ZF55"/>
<dbReference type="SUPFAM" id="SSF56672">
    <property type="entry name" value="DNA/RNA polymerases"/>
    <property type="match status" value="1"/>
</dbReference>
<dbReference type="FunFam" id="3.10.10.10:FF:000007">
    <property type="entry name" value="Retrovirus-related Pol polyprotein from transposon 17.6-like Protein"/>
    <property type="match status" value="1"/>
</dbReference>
<dbReference type="Gene3D" id="3.30.70.270">
    <property type="match status" value="2"/>
</dbReference>
<evidence type="ECO:0000256" key="2">
    <source>
        <dbReference type="ARBA" id="ARBA00022679"/>
    </source>
</evidence>
<dbReference type="GO" id="GO:0008233">
    <property type="term" value="F:peptidase activity"/>
    <property type="evidence" value="ECO:0007669"/>
    <property type="project" value="UniProtKB-KW"/>
</dbReference>
<evidence type="ECO:0000256" key="1">
    <source>
        <dbReference type="ARBA" id="ARBA00022670"/>
    </source>
</evidence>
<proteinExistence type="predicted"/>
<dbReference type="Pfam" id="PF00078">
    <property type="entry name" value="RVT_1"/>
    <property type="match status" value="1"/>
</dbReference>
<evidence type="ECO:0000256" key="6">
    <source>
        <dbReference type="ARBA" id="ARBA00022801"/>
    </source>
</evidence>
<feature type="domain" description="Reverse transcriptase" evidence="8">
    <location>
        <begin position="57"/>
        <end position="228"/>
    </location>
</feature>
<dbReference type="OrthoDB" id="4488294at2759"/>
<reference evidence="9 10" key="1">
    <citation type="submission" date="2020-06" db="EMBL/GenBank/DDBJ databases">
        <title>The yeast mating-type switching endonuclease HO is a domesticated member of an unorthodox homing genetic element family.</title>
        <authorList>
            <person name="Coughlan A.Y."/>
            <person name="Lombardi L."/>
            <person name="Braun-Galleani S."/>
            <person name="Martos A.R."/>
            <person name="Galeote V."/>
            <person name="Bigey F."/>
            <person name="Dequin S."/>
            <person name="Byrne K.P."/>
            <person name="Wolfe K.H."/>
        </authorList>
    </citation>
    <scope>NUCLEOTIDE SEQUENCE [LARGE SCALE GENOMIC DNA]</scope>
    <source>
        <strain evidence="9 10">CBS764</strain>
    </source>
</reference>
<evidence type="ECO:0000256" key="7">
    <source>
        <dbReference type="ARBA" id="ARBA00022918"/>
    </source>
</evidence>
<evidence type="ECO:0000256" key="3">
    <source>
        <dbReference type="ARBA" id="ARBA00022695"/>
    </source>
</evidence>
<evidence type="ECO:0000313" key="10">
    <source>
        <dbReference type="Proteomes" id="UP000515788"/>
    </source>
</evidence>
<dbReference type="PANTHER" id="PTHR24559">
    <property type="entry name" value="TRANSPOSON TY3-I GAG-POL POLYPROTEIN"/>
    <property type="match status" value="1"/>
</dbReference>
<dbReference type="EMBL" id="CP059248">
    <property type="protein sequence ID" value="QLL32141.1"/>
    <property type="molecule type" value="Genomic_DNA"/>
</dbReference>
<dbReference type="CDD" id="cd01647">
    <property type="entry name" value="RT_LTR"/>
    <property type="match status" value="1"/>
</dbReference>
<dbReference type="InterPro" id="IPR043128">
    <property type="entry name" value="Rev_trsase/Diguanyl_cyclase"/>
</dbReference>
<dbReference type="RefSeq" id="XP_037138816.1">
    <property type="nucleotide sequence ID" value="XM_037282920.1"/>
</dbReference>
<name>A0A7G3ZF55_9SACH</name>
<keyword evidence="1" id="KW-0645">Protease</keyword>
<dbReference type="Proteomes" id="UP000515788">
    <property type="component" value="Chromosome 3"/>
</dbReference>
<gene>
    <name evidence="9" type="ORF">HG536_0C03090</name>
</gene>
<dbReference type="GeneID" id="59325277"/>
<keyword evidence="2" id="KW-0808">Transferase</keyword>
<dbReference type="GO" id="GO:0004519">
    <property type="term" value="F:endonuclease activity"/>
    <property type="evidence" value="ECO:0007669"/>
    <property type="project" value="UniProtKB-KW"/>
</dbReference>
<dbReference type="InterPro" id="IPR053134">
    <property type="entry name" value="RNA-dir_DNA_polymerase"/>
</dbReference>
<keyword evidence="10" id="KW-1185">Reference proteome</keyword>
<evidence type="ECO:0000256" key="4">
    <source>
        <dbReference type="ARBA" id="ARBA00022722"/>
    </source>
</evidence>
<sequence length="228" mass="26090">MPMSLPKFSIGHMITSTKLTRRVILASQWKALASTDYLPSSFLGFLFGSLSLRSFQPPVIVMLSFTSEMRKRTWLVRKKDGSFRLCVDYRVLNEATIKDPFPLPRIEVLLAKIGNSAVFSSLDLHSGYHQIPVKEEDIPKTAFTIHNGKYQYRVMPFGLVNAPSTFSRYMADIFRDLPFVLVYLDDIVVMSTTTTEHISHLDTVLSRLKDHQLIAKEKKCQFLQKGIR</sequence>